<accession>A0AAD7RKV5</accession>
<evidence type="ECO:0000313" key="2">
    <source>
        <dbReference type="EMBL" id="KAJ8386089.1"/>
    </source>
</evidence>
<dbReference type="AlphaFoldDB" id="A0AAD7RKV5"/>
<feature type="region of interest" description="Disordered" evidence="1">
    <location>
        <begin position="1"/>
        <end position="45"/>
    </location>
</feature>
<evidence type="ECO:0000313" key="3">
    <source>
        <dbReference type="Proteomes" id="UP001221898"/>
    </source>
</evidence>
<comment type="caution">
    <text evidence="2">The sequence shown here is derived from an EMBL/GenBank/DDBJ whole genome shotgun (WGS) entry which is preliminary data.</text>
</comment>
<dbReference type="Proteomes" id="UP001221898">
    <property type="component" value="Unassembled WGS sequence"/>
</dbReference>
<evidence type="ECO:0000256" key="1">
    <source>
        <dbReference type="SAM" id="MobiDB-lite"/>
    </source>
</evidence>
<gene>
    <name evidence="2" type="ORF">AAFF_G00176830</name>
</gene>
<name>A0AAD7RKV5_9TELE</name>
<reference evidence="2" key="1">
    <citation type="journal article" date="2023" name="Science">
        <title>Genome structures resolve the early diversification of teleost fishes.</title>
        <authorList>
            <person name="Parey E."/>
            <person name="Louis A."/>
            <person name="Montfort J."/>
            <person name="Bouchez O."/>
            <person name="Roques C."/>
            <person name="Iampietro C."/>
            <person name="Lluch J."/>
            <person name="Castinel A."/>
            <person name="Donnadieu C."/>
            <person name="Desvignes T."/>
            <person name="Floi Bucao C."/>
            <person name="Jouanno E."/>
            <person name="Wen M."/>
            <person name="Mejri S."/>
            <person name="Dirks R."/>
            <person name="Jansen H."/>
            <person name="Henkel C."/>
            <person name="Chen W.J."/>
            <person name="Zahm M."/>
            <person name="Cabau C."/>
            <person name="Klopp C."/>
            <person name="Thompson A.W."/>
            <person name="Robinson-Rechavi M."/>
            <person name="Braasch I."/>
            <person name="Lecointre G."/>
            <person name="Bobe J."/>
            <person name="Postlethwait J.H."/>
            <person name="Berthelot C."/>
            <person name="Roest Crollius H."/>
            <person name="Guiguen Y."/>
        </authorList>
    </citation>
    <scope>NUCLEOTIDE SEQUENCE</scope>
    <source>
        <strain evidence="2">NC1722</strain>
    </source>
</reference>
<dbReference type="EMBL" id="JAINUG010000235">
    <property type="protein sequence ID" value="KAJ8386089.1"/>
    <property type="molecule type" value="Genomic_DNA"/>
</dbReference>
<proteinExistence type="predicted"/>
<organism evidence="2 3">
    <name type="scientific">Aldrovandia affinis</name>
    <dbReference type="NCBI Taxonomy" id="143900"/>
    <lineage>
        <taxon>Eukaryota</taxon>
        <taxon>Metazoa</taxon>
        <taxon>Chordata</taxon>
        <taxon>Craniata</taxon>
        <taxon>Vertebrata</taxon>
        <taxon>Euteleostomi</taxon>
        <taxon>Actinopterygii</taxon>
        <taxon>Neopterygii</taxon>
        <taxon>Teleostei</taxon>
        <taxon>Notacanthiformes</taxon>
        <taxon>Halosauridae</taxon>
        <taxon>Aldrovandia</taxon>
    </lineage>
</organism>
<protein>
    <submittedName>
        <fullName evidence="2">Uncharacterized protein</fullName>
    </submittedName>
</protein>
<sequence length="70" mass="7041">MKEVPTGCSTSSSPMTTPSSSAAPSRSPSSTSGLSSGFLPSPSQSTRAIQSMLGSLFAYPPSCLPTFLPA</sequence>
<keyword evidence="3" id="KW-1185">Reference proteome</keyword>